<dbReference type="InterPro" id="IPR001848">
    <property type="entry name" value="Ribosomal_uS10"/>
</dbReference>
<dbReference type="InterPro" id="IPR018268">
    <property type="entry name" value="Ribosomal_uS10_CS"/>
</dbReference>
<evidence type="ECO:0000256" key="2">
    <source>
        <dbReference type="ARBA" id="ARBA00022980"/>
    </source>
</evidence>
<proteinExistence type="inferred from homology"/>
<dbReference type="Proteomes" id="UP000576550">
    <property type="component" value="Unassembled WGS sequence"/>
</dbReference>
<evidence type="ECO:0000259" key="5">
    <source>
        <dbReference type="SMART" id="SM01403"/>
    </source>
</evidence>
<keyword evidence="2 4" id="KW-0689">Ribosomal protein</keyword>
<sequence length="103" mass="11345">MANESPRIRVKLRGYDSSVVDRSAKSIIETAISTGAKVAGPIPLPTKKRKVAVNRSPFIYKSSIEHFEINTHKRVIDIIDPTPKTIDALQHLEMPAGVDIGIQ</sequence>
<comment type="subunit">
    <text evidence="4">Part of the 30S ribosomal subunit.</text>
</comment>
<dbReference type="SMART" id="SM01403">
    <property type="entry name" value="Ribosomal_S10"/>
    <property type="match status" value="1"/>
</dbReference>
<reference evidence="6 7" key="1">
    <citation type="journal article" date="2020" name="Biotechnol. Biofuels">
        <title>New insights from the biogas microbiome by comprehensive genome-resolved metagenomics of nearly 1600 species originating from multiple anaerobic digesters.</title>
        <authorList>
            <person name="Campanaro S."/>
            <person name="Treu L."/>
            <person name="Rodriguez-R L.M."/>
            <person name="Kovalovszki A."/>
            <person name="Ziels R.M."/>
            <person name="Maus I."/>
            <person name="Zhu X."/>
            <person name="Kougias P.G."/>
            <person name="Basile A."/>
            <person name="Luo G."/>
            <person name="Schluter A."/>
            <person name="Konstantinidis K.T."/>
            <person name="Angelidaki I."/>
        </authorList>
    </citation>
    <scope>NUCLEOTIDE SEQUENCE [LARGE SCALE GENOMIC DNA]</scope>
    <source>
        <strain evidence="6">AS05jafATM_89</strain>
    </source>
</reference>
<dbReference type="GO" id="GO:0005840">
    <property type="term" value="C:ribosome"/>
    <property type="evidence" value="ECO:0007669"/>
    <property type="project" value="UniProtKB-KW"/>
</dbReference>
<dbReference type="Gene3D" id="3.30.70.600">
    <property type="entry name" value="Ribosomal protein S10 domain"/>
    <property type="match status" value="1"/>
</dbReference>
<comment type="function">
    <text evidence="4">Involved in the binding of tRNA to the ribosomes.</text>
</comment>
<protein>
    <recommendedName>
        <fullName evidence="4">Small ribosomal subunit protein uS10</fullName>
    </recommendedName>
</protein>
<dbReference type="PRINTS" id="PR00971">
    <property type="entry name" value="RIBOSOMALS10"/>
</dbReference>
<dbReference type="GO" id="GO:0006412">
    <property type="term" value="P:translation"/>
    <property type="evidence" value="ECO:0007669"/>
    <property type="project" value="UniProtKB-UniRule"/>
</dbReference>
<gene>
    <name evidence="4 6" type="primary">rpsJ</name>
    <name evidence="6" type="ORF">GX533_03585</name>
</gene>
<accession>A0A832QCN5</accession>
<dbReference type="EMBL" id="DUTP01000006">
    <property type="protein sequence ID" value="HHX99725.1"/>
    <property type="molecule type" value="Genomic_DNA"/>
</dbReference>
<keyword evidence="3 4" id="KW-0687">Ribonucleoprotein</keyword>
<dbReference type="InterPro" id="IPR036838">
    <property type="entry name" value="Ribosomal_uS10_dom_sf"/>
</dbReference>
<feature type="domain" description="Small ribosomal subunit protein uS10" evidence="5">
    <location>
        <begin position="9"/>
        <end position="103"/>
    </location>
</feature>
<dbReference type="GO" id="GO:0003735">
    <property type="term" value="F:structural constituent of ribosome"/>
    <property type="evidence" value="ECO:0007669"/>
    <property type="project" value="InterPro"/>
</dbReference>
<comment type="caution">
    <text evidence="6">The sequence shown here is derived from an EMBL/GenBank/DDBJ whole genome shotgun (WGS) entry which is preliminary data.</text>
</comment>
<comment type="similarity">
    <text evidence="1 4">Belongs to the universal ribosomal protein uS10 family.</text>
</comment>
<organism evidence="6 7">
    <name type="scientific">Candidatus Dojkabacteria bacterium</name>
    <dbReference type="NCBI Taxonomy" id="2099670"/>
    <lineage>
        <taxon>Bacteria</taxon>
        <taxon>Candidatus Dojkabacteria</taxon>
    </lineage>
</organism>
<evidence type="ECO:0000256" key="4">
    <source>
        <dbReference type="HAMAP-Rule" id="MF_00508"/>
    </source>
</evidence>
<evidence type="ECO:0000256" key="1">
    <source>
        <dbReference type="ARBA" id="ARBA00007102"/>
    </source>
</evidence>
<dbReference type="PANTHER" id="PTHR11700">
    <property type="entry name" value="30S RIBOSOMAL PROTEIN S10 FAMILY MEMBER"/>
    <property type="match status" value="1"/>
</dbReference>
<name>A0A832QCN5_9BACT</name>
<dbReference type="SUPFAM" id="SSF54999">
    <property type="entry name" value="Ribosomal protein S10"/>
    <property type="match status" value="1"/>
</dbReference>
<dbReference type="GO" id="GO:0000049">
    <property type="term" value="F:tRNA binding"/>
    <property type="evidence" value="ECO:0007669"/>
    <property type="project" value="UniProtKB-UniRule"/>
</dbReference>
<dbReference type="PROSITE" id="PS00361">
    <property type="entry name" value="RIBOSOMAL_S10"/>
    <property type="match status" value="1"/>
</dbReference>
<dbReference type="GO" id="GO:1990904">
    <property type="term" value="C:ribonucleoprotein complex"/>
    <property type="evidence" value="ECO:0007669"/>
    <property type="project" value="UniProtKB-KW"/>
</dbReference>
<dbReference type="FunFam" id="3.30.70.600:FF:000003">
    <property type="entry name" value="30S ribosomal protein S10"/>
    <property type="match status" value="1"/>
</dbReference>
<dbReference type="NCBIfam" id="NF001861">
    <property type="entry name" value="PRK00596.1"/>
    <property type="match status" value="1"/>
</dbReference>
<dbReference type="HAMAP" id="MF_00508">
    <property type="entry name" value="Ribosomal_uS10"/>
    <property type="match status" value="1"/>
</dbReference>
<evidence type="ECO:0000313" key="6">
    <source>
        <dbReference type="EMBL" id="HHX99725.1"/>
    </source>
</evidence>
<dbReference type="NCBIfam" id="TIGR01049">
    <property type="entry name" value="rpsJ_bact"/>
    <property type="match status" value="1"/>
</dbReference>
<evidence type="ECO:0000256" key="3">
    <source>
        <dbReference type="ARBA" id="ARBA00023274"/>
    </source>
</evidence>
<dbReference type="AlphaFoldDB" id="A0A832QCN5"/>
<dbReference type="InterPro" id="IPR027486">
    <property type="entry name" value="Ribosomal_uS10_dom"/>
</dbReference>
<evidence type="ECO:0000313" key="7">
    <source>
        <dbReference type="Proteomes" id="UP000576550"/>
    </source>
</evidence>
<dbReference type="Pfam" id="PF00338">
    <property type="entry name" value="Ribosomal_S10"/>
    <property type="match status" value="1"/>
</dbReference>